<sequence length="96" mass="10792">MKTPPPQILSQKRSRASPRGIPDKPEKKTQETPKSQQRKRSRPVGDSDVVAATETHASTTSAKSIQERDQVEREGLMMCPVFIFKLNQEAHTLPHC</sequence>
<gene>
    <name evidence="1" type="ORF">PsorP6_009318</name>
</gene>
<evidence type="ECO:0000313" key="1">
    <source>
        <dbReference type="EMBL" id="KAI9911081.1"/>
    </source>
</evidence>
<proteinExistence type="predicted"/>
<name>A0ACC0VYB2_9STRA</name>
<protein>
    <submittedName>
        <fullName evidence="1">Uncharacterized protein</fullName>
    </submittedName>
</protein>
<dbReference type="Proteomes" id="UP001163321">
    <property type="component" value="Chromosome 5"/>
</dbReference>
<reference evidence="1 2" key="1">
    <citation type="journal article" date="2022" name="bioRxiv">
        <title>The genome of the oomycete Peronosclerospora sorghi, a cosmopolitan pathogen of maize and sorghum, is inflated with dispersed pseudogenes.</title>
        <authorList>
            <person name="Fletcher K."/>
            <person name="Martin F."/>
            <person name="Isakeit T."/>
            <person name="Cavanaugh K."/>
            <person name="Magill C."/>
            <person name="Michelmore R."/>
        </authorList>
    </citation>
    <scope>NUCLEOTIDE SEQUENCE [LARGE SCALE GENOMIC DNA]</scope>
    <source>
        <strain evidence="1">P6</strain>
    </source>
</reference>
<evidence type="ECO:0000313" key="2">
    <source>
        <dbReference type="Proteomes" id="UP001163321"/>
    </source>
</evidence>
<accession>A0ACC0VYB2</accession>
<keyword evidence="2" id="KW-1185">Reference proteome</keyword>
<dbReference type="EMBL" id="CM047584">
    <property type="protein sequence ID" value="KAI9911081.1"/>
    <property type="molecule type" value="Genomic_DNA"/>
</dbReference>
<comment type="caution">
    <text evidence="1">The sequence shown here is derived from an EMBL/GenBank/DDBJ whole genome shotgun (WGS) entry which is preliminary data.</text>
</comment>
<organism evidence="1 2">
    <name type="scientific">Peronosclerospora sorghi</name>
    <dbReference type="NCBI Taxonomy" id="230839"/>
    <lineage>
        <taxon>Eukaryota</taxon>
        <taxon>Sar</taxon>
        <taxon>Stramenopiles</taxon>
        <taxon>Oomycota</taxon>
        <taxon>Peronosporomycetes</taxon>
        <taxon>Peronosporales</taxon>
        <taxon>Peronosporaceae</taxon>
        <taxon>Peronosclerospora</taxon>
    </lineage>
</organism>